<evidence type="ECO:0000256" key="3">
    <source>
        <dbReference type="ARBA" id="ARBA00022692"/>
    </source>
</evidence>
<dbReference type="GO" id="GO:0006817">
    <property type="term" value="P:phosphate ion transport"/>
    <property type="evidence" value="ECO:0007669"/>
    <property type="project" value="TreeGrafter"/>
</dbReference>
<dbReference type="InterPro" id="IPR004331">
    <property type="entry name" value="SPX_dom"/>
</dbReference>
<feature type="transmembrane region" description="Helical" evidence="7">
    <location>
        <begin position="763"/>
        <end position="780"/>
    </location>
</feature>
<dbReference type="EMBL" id="UFAJ01001003">
    <property type="protein sequence ID" value="SSD61938.1"/>
    <property type="molecule type" value="Genomic_DNA"/>
</dbReference>
<feature type="transmembrane region" description="Helical" evidence="7">
    <location>
        <begin position="947"/>
        <end position="969"/>
    </location>
</feature>
<feature type="transmembrane region" description="Helical" evidence="7">
    <location>
        <begin position="589"/>
        <end position="614"/>
    </location>
</feature>
<feature type="region of interest" description="Disordered" evidence="6">
    <location>
        <begin position="289"/>
        <end position="318"/>
    </location>
</feature>
<keyword evidence="3 7" id="KW-0812">Transmembrane</keyword>
<dbReference type="CDD" id="cd14478">
    <property type="entry name" value="SPX_PHO87_PHO90_like"/>
    <property type="match status" value="1"/>
</dbReference>
<feature type="transmembrane region" description="Helical" evidence="7">
    <location>
        <begin position="504"/>
        <end position="526"/>
    </location>
</feature>
<feature type="transmembrane region" description="Helical" evidence="7">
    <location>
        <begin position="538"/>
        <end position="569"/>
    </location>
</feature>
<evidence type="ECO:0000256" key="4">
    <source>
        <dbReference type="ARBA" id="ARBA00022989"/>
    </source>
</evidence>
<evidence type="ECO:0000256" key="5">
    <source>
        <dbReference type="ARBA" id="ARBA00023136"/>
    </source>
</evidence>
<dbReference type="PROSITE" id="PS51382">
    <property type="entry name" value="SPX"/>
    <property type="match status" value="1"/>
</dbReference>
<feature type="compositionally biased region" description="Polar residues" evidence="6">
    <location>
        <begin position="127"/>
        <end position="148"/>
    </location>
</feature>
<dbReference type="GO" id="GO:0005886">
    <property type="term" value="C:plasma membrane"/>
    <property type="evidence" value="ECO:0007669"/>
    <property type="project" value="TreeGrafter"/>
</dbReference>
<reference evidence="10" key="1">
    <citation type="submission" date="2018-06" db="EMBL/GenBank/DDBJ databases">
        <authorList>
            <person name="Guldener U."/>
        </authorList>
    </citation>
    <scope>NUCLEOTIDE SEQUENCE [LARGE SCALE GENOMIC DNA]</scope>
    <source>
        <strain evidence="10">UTAD17</strain>
    </source>
</reference>
<sequence>MKFSQSLKYNSVPEWKDKYMDYAELKKLVYTLQSEELKLERGNQGENIINVDRNKKLAILKNKILFMNKKTGDSTKNGGNVDVVSLEDFPAQGESSGGNNTDNVQIAPTLNNSDEYNYEETYELQNINNNADPSSSSTPGLEQQQANYQEEKNNDVTNVNAITKNINSKTKNLKIKNIKNIKNIFSDKNELASGSSSTHSGSSSEEEFNPEKIFMDALYVEREKVDDFYKEKESELYQSFDLLWSDIENANANFTSPDANSLSERRLSLLSEAGNTHILKKQTTLSRVSSTGRTVNPFDEDEDDEELEEEDLEHGRANSSRGTALLNHTDFTIKSQKRAILKKKIIDLYVDLVQLKSFIELNKIGFFKITKKFDKTLNCHTRPQYIESGDFFRDTFVFQLDTIEELDTKIAAITEFYAMITNQLNDLQECREELRSYLRDYIVWERNSVWKDILGLESHKPDANGDISELESGNDLKLDCFKFPLPHPINLRFTKIERILIPKLFFTMKAVKIGIIFIFTAVLLGVKTFNDPVHHRCIALIECVALLWATEALPLFVTAMLVPFMAVLLRVYKNSDGTTMDYSDAATTVFAAMWSSTIMVLLAGFTMGAALSKYNVAKIAASYLLNFAGTKPRNVLLMIMSVVFFLSMWISNVASPVLTYSLAQPLLRTLDADSPFAKALVIGVALSADIGGMASPISSPQNVISMEYLKPYGVGWGQFFSVALPTGIFAMLLVWIECCLTFKINKDKIFRFQPIRQRFTMKQYFVIFVTLGTILLWCFLTDLPIFGNAGVIGCLPICLLFGSGMLSVSDLNSFPWTIVILAMGGIALGSGVKSSGLLDLIGRSLEKRIVDYPLYAILCIFGIIMLVFGTFVSHTVSAIIIVPLVQEVGDQLSNPKAAPILVFGCSLLASCGMGLASSGFPNVTAVSMTDHRGKYYLNTNSFITRGVPASLLAFIAVITLGFGIMNSVLKGGSSS</sequence>
<feature type="transmembrane region" description="Helical" evidence="7">
    <location>
        <begin position="719"/>
        <end position="742"/>
    </location>
</feature>
<keyword evidence="2" id="KW-0813">Transport</keyword>
<keyword evidence="10" id="KW-1185">Reference proteome</keyword>
<evidence type="ECO:0000256" key="2">
    <source>
        <dbReference type="ARBA" id="ARBA00022448"/>
    </source>
</evidence>
<protein>
    <submittedName>
        <fullName evidence="9">Related to Inorganic phosphate transporter PHO87</fullName>
    </submittedName>
</protein>
<feature type="domain" description="SPX" evidence="8">
    <location>
        <begin position="1"/>
        <end position="387"/>
    </location>
</feature>
<organism evidence="9 10">
    <name type="scientific">Saccharomycodes ludwigii</name>
    <dbReference type="NCBI Taxonomy" id="36035"/>
    <lineage>
        <taxon>Eukaryota</taxon>
        <taxon>Fungi</taxon>
        <taxon>Dikarya</taxon>
        <taxon>Ascomycota</taxon>
        <taxon>Saccharomycotina</taxon>
        <taxon>Saccharomycetes</taxon>
        <taxon>Saccharomycodales</taxon>
        <taxon>Saccharomycodaceae</taxon>
        <taxon>Saccharomycodes</taxon>
    </lineage>
</organism>
<comment type="subcellular location">
    <subcellularLocation>
        <location evidence="1">Membrane</location>
        <topology evidence="1">Multi-pass membrane protein</topology>
    </subcellularLocation>
</comment>
<evidence type="ECO:0000256" key="1">
    <source>
        <dbReference type="ARBA" id="ARBA00004141"/>
    </source>
</evidence>
<name>A0A376BB73_9ASCO</name>
<dbReference type="OrthoDB" id="10260443at2759"/>
<feature type="transmembrane region" description="Helical" evidence="7">
    <location>
        <begin position="635"/>
        <end position="658"/>
    </location>
</feature>
<dbReference type="Pfam" id="PF03600">
    <property type="entry name" value="CitMHS"/>
    <property type="match status" value="1"/>
</dbReference>
<dbReference type="GO" id="GO:0005315">
    <property type="term" value="F:phosphate transmembrane transporter activity"/>
    <property type="evidence" value="ECO:0007669"/>
    <property type="project" value="TreeGrafter"/>
</dbReference>
<dbReference type="PANTHER" id="PTHR10283:SF110">
    <property type="entry name" value="INORGANIC PHOSPHATE TRANSPORTER PHO87-RELATED"/>
    <property type="match status" value="1"/>
</dbReference>
<dbReference type="Proteomes" id="UP000262825">
    <property type="component" value="Unassembled WGS sequence"/>
</dbReference>
<feature type="transmembrane region" description="Helical" evidence="7">
    <location>
        <begin position="897"/>
        <end position="920"/>
    </location>
</feature>
<evidence type="ECO:0000256" key="6">
    <source>
        <dbReference type="SAM" id="MobiDB-lite"/>
    </source>
</evidence>
<dbReference type="VEuPathDB" id="FungiDB:SCODWIG_03699"/>
<accession>A0A376BB73</accession>
<dbReference type="GO" id="GO:0006797">
    <property type="term" value="P:polyphosphate metabolic process"/>
    <property type="evidence" value="ECO:0007669"/>
    <property type="project" value="TreeGrafter"/>
</dbReference>
<keyword evidence="4 7" id="KW-1133">Transmembrane helix</keyword>
<gene>
    <name evidence="9" type="ORF">SCODWIG_03699</name>
</gene>
<evidence type="ECO:0000259" key="8">
    <source>
        <dbReference type="PROSITE" id="PS51382"/>
    </source>
</evidence>
<feature type="transmembrane region" description="Helical" evidence="7">
    <location>
        <begin position="813"/>
        <end position="832"/>
    </location>
</feature>
<dbReference type="CDD" id="cd01115">
    <property type="entry name" value="SLC13_permease"/>
    <property type="match status" value="1"/>
</dbReference>
<proteinExistence type="predicted"/>
<evidence type="ECO:0000313" key="10">
    <source>
        <dbReference type="Proteomes" id="UP000262825"/>
    </source>
</evidence>
<feature type="compositionally biased region" description="Acidic residues" evidence="6">
    <location>
        <begin position="298"/>
        <end position="312"/>
    </location>
</feature>
<dbReference type="PANTHER" id="PTHR10283">
    <property type="entry name" value="SOLUTE CARRIER FAMILY 13 MEMBER"/>
    <property type="match status" value="1"/>
</dbReference>
<dbReference type="InterPro" id="IPR004680">
    <property type="entry name" value="Cit_transptr-like_dom"/>
</dbReference>
<dbReference type="Pfam" id="PF03105">
    <property type="entry name" value="SPX"/>
    <property type="match status" value="1"/>
</dbReference>
<dbReference type="AlphaFoldDB" id="A0A376BB73"/>
<keyword evidence="5 7" id="KW-0472">Membrane</keyword>
<evidence type="ECO:0000313" key="9">
    <source>
        <dbReference type="EMBL" id="SSD61938.1"/>
    </source>
</evidence>
<feature type="transmembrane region" description="Helical" evidence="7">
    <location>
        <begin position="852"/>
        <end position="885"/>
    </location>
</feature>
<evidence type="ECO:0000256" key="7">
    <source>
        <dbReference type="SAM" id="Phobius"/>
    </source>
</evidence>
<feature type="region of interest" description="Disordered" evidence="6">
    <location>
        <begin position="127"/>
        <end position="154"/>
    </location>
</feature>